<evidence type="ECO:0000313" key="1">
    <source>
        <dbReference type="EMBL" id="KAA6375635.1"/>
    </source>
</evidence>
<reference evidence="1 2" key="1">
    <citation type="submission" date="2019-03" db="EMBL/GenBank/DDBJ databases">
        <title>Single cell metagenomics reveals metabolic interactions within the superorganism composed of flagellate Streblomastix strix and complex community of Bacteroidetes bacteria on its surface.</title>
        <authorList>
            <person name="Treitli S.C."/>
            <person name="Kolisko M."/>
            <person name="Husnik F."/>
            <person name="Keeling P."/>
            <person name="Hampl V."/>
        </authorList>
    </citation>
    <scope>NUCLEOTIDE SEQUENCE [LARGE SCALE GENOMIC DNA]</scope>
    <source>
        <strain evidence="1">ST1C</strain>
    </source>
</reference>
<dbReference type="AlphaFoldDB" id="A0A5J4V0S4"/>
<proteinExistence type="predicted"/>
<protein>
    <submittedName>
        <fullName evidence="1">Uncharacterized protein</fullName>
    </submittedName>
</protein>
<gene>
    <name evidence="1" type="ORF">EZS28_028840</name>
</gene>
<dbReference type="Proteomes" id="UP000324800">
    <property type="component" value="Unassembled WGS sequence"/>
</dbReference>
<accession>A0A5J4V0S4</accession>
<comment type="caution">
    <text evidence="1">The sequence shown here is derived from an EMBL/GenBank/DDBJ whole genome shotgun (WGS) entry which is preliminary data.</text>
</comment>
<name>A0A5J4V0S4_9EUKA</name>
<sequence length="96" mass="9990">MSTVTGSTFIKSGIDNTVILLGAGDMDQQSTFTLIYMGSGAGASCASVAVYTLENAGFPKYLFYADDIVFAGSAPHVASYKFGTDGKVTITIKTLT</sequence>
<organism evidence="1 2">
    <name type="scientific">Streblomastix strix</name>
    <dbReference type="NCBI Taxonomy" id="222440"/>
    <lineage>
        <taxon>Eukaryota</taxon>
        <taxon>Metamonada</taxon>
        <taxon>Preaxostyla</taxon>
        <taxon>Oxymonadida</taxon>
        <taxon>Streblomastigidae</taxon>
        <taxon>Streblomastix</taxon>
    </lineage>
</organism>
<evidence type="ECO:0000313" key="2">
    <source>
        <dbReference type="Proteomes" id="UP000324800"/>
    </source>
</evidence>
<dbReference type="EMBL" id="SNRW01011095">
    <property type="protein sequence ID" value="KAA6375635.1"/>
    <property type="molecule type" value="Genomic_DNA"/>
</dbReference>